<dbReference type="Proteomes" id="UP001079672">
    <property type="component" value="Unassembled WGS sequence"/>
</dbReference>
<evidence type="ECO:0000313" key="2">
    <source>
        <dbReference type="EMBL" id="MCZ2689012.1"/>
    </source>
</evidence>
<feature type="domain" description="Glycosyl transferase family 1" evidence="1">
    <location>
        <begin position="220"/>
        <end position="373"/>
    </location>
</feature>
<comment type="caution">
    <text evidence="2">The sequence shown here is derived from an EMBL/GenBank/DDBJ whole genome shotgun (WGS) entry which is preliminary data.</text>
</comment>
<name>A0A9Q4JIW5_BACFG</name>
<accession>A0A9Q4JIW5</accession>
<dbReference type="EC" id="2.4.-.-" evidence="2"/>
<dbReference type="AlphaFoldDB" id="A0A9Q4JIW5"/>
<dbReference type="Pfam" id="PF00534">
    <property type="entry name" value="Glycos_transf_1"/>
    <property type="match status" value="1"/>
</dbReference>
<dbReference type="PANTHER" id="PTHR12526:SF628">
    <property type="entry name" value="MANNOSYLGLUCOSYLGLYCERATE SYNTHASE"/>
    <property type="match status" value="1"/>
</dbReference>
<dbReference type="EMBL" id="JAPTZU010000010">
    <property type="protein sequence ID" value="MCZ2689012.1"/>
    <property type="molecule type" value="Genomic_DNA"/>
</dbReference>
<evidence type="ECO:0000259" key="1">
    <source>
        <dbReference type="Pfam" id="PF00534"/>
    </source>
</evidence>
<reference evidence="2" key="1">
    <citation type="submission" date="2022-12" db="EMBL/GenBank/DDBJ databases">
        <title>Development of a Multilocus Sequence Typing Scheme for Bacteroides fragilis Based on Whole Genome Sequencing Data and Clinical Application.</title>
        <authorList>
            <person name="Nielsen F.D."/>
            <person name="Justesen U.S."/>
        </authorList>
    </citation>
    <scope>NUCLEOTIDE SEQUENCE</scope>
    <source>
        <strain evidence="2">BF_AM_ODE_DK_2015_4</strain>
    </source>
</reference>
<dbReference type="PANTHER" id="PTHR12526">
    <property type="entry name" value="GLYCOSYLTRANSFERASE"/>
    <property type="match status" value="1"/>
</dbReference>
<keyword evidence="2" id="KW-0808">Transferase</keyword>
<organism evidence="2 3">
    <name type="scientific">Bacteroides fragilis</name>
    <dbReference type="NCBI Taxonomy" id="817"/>
    <lineage>
        <taxon>Bacteria</taxon>
        <taxon>Pseudomonadati</taxon>
        <taxon>Bacteroidota</taxon>
        <taxon>Bacteroidia</taxon>
        <taxon>Bacteroidales</taxon>
        <taxon>Bacteroidaceae</taxon>
        <taxon>Bacteroides</taxon>
    </lineage>
</organism>
<protein>
    <submittedName>
        <fullName evidence="2">Glycosyltransferase</fullName>
        <ecNumber evidence="2">2.4.-.-</ecNumber>
    </submittedName>
</protein>
<dbReference type="Gene3D" id="3.40.50.2000">
    <property type="entry name" value="Glycogen Phosphorylase B"/>
    <property type="match status" value="2"/>
</dbReference>
<evidence type="ECO:0000313" key="3">
    <source>
        <dbReference type="Proteomes" id="UP001079672"/>
    </source>
</evidence>
<dbReference type="SUPFAM" id="SSF53756">
    <property type="entry name" value="UDP-Glycosyltransferase/glycogen phosphorylase"/>
    <property type="match status" value="1"/>
</dbReference>
<sequence length="398" mass="47023">MVKKRILFVFHVPFIPMNGGVERVTDILSRIFLKKGYEVFYLNNIRRNSDFVYPVKQFYFPDMNVYSASNINFYNRFIEDYNIDIVINQNGAEKYSYLYLDVNNKKTKVVSVIHTNPLAGYNYYHSALLPLWNGYSFNALITYFAKLFLFPFRYVYGKNKLYFKLRKLFKFVIDRSDLVVLLSEKYFDDFLSLSLGDVSKLRCIPNPLVYTNEEAFNLIKKKQILYVGRFNLSEKRPDRLLKIWKKLYHKYPDWELVFVGADGIEGYMRRYVKRYNLDRVVFAGQCDPKSYYEQASILCLTSSYEGFPMVLLEAMQNKVVPIAFNSFNSITDIIIDGVTGVLVEPFDLDGYASKLEMLMIKQLERQKMAEHAFEHMANFSKDNVSKLWESTFEELFYK</sequence>
<dbReference type="InterPro" id="IPR001296">
    <property type="entry name" value="Glyco_trans_1"/>
</dbReference>
<proteinExistence type="predicted"/>
<dbReference type="GO" id="GO:0016757">
    <property type="term" value="F:glycosyltransferase activity"/>
    <property type="evidence" value="ECO:0007669"/>
    <property type="project" value="UniProtKB-KW"/>
</dbReference>
<keyword evidence="2" id="KW-0328">Glycosyltransferase</keyword>
<gene>
    <name evidence="2" type="ORF">O1433_16055</name>
</gene>
<dbReference type="RefSeq" id="WP_032542653.1">
    <property type="nucleotide sequence ID" value="NZ_CP036539.1"/>
</dbReference>